<reference evidence="3" key="1">
    <citation type="journal article" date="2018" name="Int. J. Syst. Evol. Microbiol.">
        <title>Carboxylicivirga sediminis sp. nov., isolated from coastal sediment.</title>
        <authorList>
            <person name="Wang F.Q."/>
            <person name="Ren L.H."/>
            <person name="Zou R.J."/>
            <person name="Sun Y.Z."/>
            <person name="Liu X.J."/>
            <person name="Jiang F."/>
            <person name="Liu L.J."/>
        </authorList>
    </citation>
    <scope>NUCLEOTIDE SEQUENCE</scope>
    <source>
        <strain evidence="3">JR1</strain>
    </source>
</reference>
<evidence type="ECO:0000256" key="1">
    <source>
        <dbReference type="ARBA" id="ARBA00007768"/>
    </source>
</evidence>
<reference evidence="3" key="2">
    <citation type="submission" date="2021-04" db="EMBL/GenBank/DDBJ databases">
        <authorList>
            <person name="Zhang T."/>
            <person name="Zhang Y."/>
            <person name="Lu D."/>
            <person name="Zuo D."/>
            <person name="Du Z."/>
        </authorList>
    </citation>
    <scope>NUCLEOTIDE SEQUENCE</scope>
    <source>
        <strain evidence="3">JR1</strain>
    </source>
</reference>
<keyword evidence="4" id="KW-1185">Reference proteome</keyword>
<comment type="caution">
    <text evidence="3">The sequence shown here is derived from an EMBL/GenBank/DDBJ whole genome shotgun (WGS) entry which is preliminary data.</text>
</comment>
<sequence length="251" mass="27358">MNNNYTFEICIDSVQSAINAQAAGAHRVELCDNLFEGGTTPSAGMIQQVKKMAPDVKLFVIIRPRGGDFVYSEHEISVMLDDIVMAKKLGADGIVSGCLKANGDIDAENTGKLIQASGNLPYTFHRAFDMCRNYSEALEQLIDLGASRILTSGMQQTAHLGINTLTEIIKQANNRIAILVGSGVKPENIAEIARKTGAEEFHFSARKEFASPMNFKNENINMGGVSGIPEFSRFYSDVDTIKCTIKAVMEI</sequence>
<dbReference type="InterPro" id="IPR005627">
    <property type="entry name" value="CutC-like"/>
</dbReference>
<dbReference type="FunFam" id="3.20.20.380:FF:000001">
    <property type="entry name" value="Copper homeostasis protein CutC"/>
    <property type="match status" value="1"/>
</dbReference>
<dbReference type="PANTHER" id="PTHR12598">
    <property type="entry name" value="COPPER HOMEOSTASIS PROTEIN CUTC"/>
    <property type="match status" value="1"/>
</dbReference>
<dbReference type="RefSeq" id="WP_212188789.1">
    <property type="nucleotide sequence ID" value="NZ_JAGTAR010000005.1"/>
</dbReference>
<evidence type="ECO:0000313" key="4">
    <source>
        <dbReference type="Proteomes" id="UP000679220"/>
    </source>
</evidence>
<dbReference type="Proteomes" id="UP000679220">
    <property type="component" value="Unassembled WGS sequence"/>
</dbReference>
<evidence type="ECO:0000256" key="2">
    <source>
        <dbReference type="HAMAP-Rule" id="MF_00795"/>
    </source>
</evidence>
<organism evidence="3 4">
    <name type="scientific">Carboxylicivirga sediminis</name>
    <dbReference type="NCBI Taxonomy" id="2006564"/>
    <lineage>
        <taxon>Bacteria</taxon>
        <taxon>Pseudomonadati</taxon>
        <taxon>Bacteroidota</taxon>
        <taxon>Bacteroidia</taxon>
        <taxon>Marinilabiliales</taxon>
        <taxon>Marinilabiliaceae</taxon>
        <taxon>Carboxylicivirga</taxon>
    </lineage>
</organism>
<comment type="caution">
    <text evidence="2">Once thought to be involved in copper homeostasis, experiments in E.coli have shown this is not the case.</text>
</comment>
<dbReference type="GO" id="GO:0005737">
    <property type="term" value="C:cytoplasm"/>
    <property type="evidence" value="ECO:0007669"/>
    <property type="project" value="UniProtKB-SubCell"/>
</dbReference>
<accession>A0A941IUW6</accession>
<evidence type="ECO:0000313" key="3">
    <source>
        <dbReference type="EMBL" id="MBR8534886.1"/>
    </source>
</evidence>
<dbReference type="AlphaFoldDB" id="A0A941IUW6"/>
<name>A0A941IUW6_9BACT</name>
<dbReference type="Gene3D" id="3.20.20.380">
    <property type="entry name" value="Copper homeostasis (CutC) domain"/>
    <property type="match status" value="1"/>
</dbReference>
<comment type="similarity">
    <text evidence="1 2">Belongs to the CutC family.</text>
</comment>
<gene>
    <name evidence="2" type="primary">cutC</name>
    <name evidence="3" type="ORF">KDU71_04880</name>
</gene>
<dbReference type="SUPFAM" id="SSF110395">
    <property type="entry name" value="CutC-like"/>
    <property type="match status" value="1"/>
</dbReference>
<dbReference type="HAMAP" id="MF_00795">
    <property type="entry name" value="CutC"/>
    <property type="match status" value="1"/>
</dbReference>
<dbReference type="Pfam" id="PF03932">
    <property type="entry name" value="CutC"/>
    <property type="match status" value="1"/>
</dbReference>
<proteinExistence type="inferred from homology"/>
<dbReference type="PANTHER" id="PTHR12598:SF0">
    <property type="entry name" value="COPPER HOMEOSTASIS PROTEIN CUTC HOMOLOG"/>
    <property type="match status" value="1"/>
</dbReference>
<protein>
    <recommendedName>
        <fullName evidence="2">PF03932 family protein CutC</fullName>
    </recommendedName>
</protein>
<dbReference type="GO" id="GO:0005507">
    <property type="term" value="F:copper ion binding"/>
    <property type="evidence" value="ECO:0007669"/>
    <property type="project" value="TreeGrafter"/>
</dbReference>
<comment type="subcellular location">
    <subcellularLocation>
        <location evidence="2">Cytoplasm</location>
    </subcellularLocation>
</comment>
<dbReference type="InterPro" id="IPR036822">
    <property type="entry name" value="CutC-like_dom_sf"/>
</dbReference>
<keyword evidence="2" id="KW-0963">Cytoplasm</keyword>
<dbReference type="EMBL" id="JAGTAR010000005">
    <property type="protein sequence ID" value="MBR8534886.1"/>
    <property type="molecule type" value="Genomic_DNA"/>
</dbReference>